<evidence type="ECO:0000313" key="1">
    <source>
        <dbReference type="EMBL" id="MFI2472256.1"/>
    </source>
</evidence>
<protein>
    <submittedName>
        <fullName evidence="1">Uncharacterized protein</fullName>
    </submittedName>
</protein>
<dbReference type="Proteomes" id="UP001611415">
    <property type="component" value="Unassembled WGS sequence"/>
</dbReference>
<accession>A0ABW7WTU1</accession>
<reference evidence="1 2" key="1">
    <citation type="submission" date="2024-10" db="EMBL/GenBank/DDBJ databases">
        <title>The Natural Products Discovery Center: Release of the First 8490 Sequenced Strains for Exploring Actinobacteria Biosynthetic Diversity.</title>
        <authorList>
            <person name="Kalkreuter E."/>
            <person name="Kautsar S.A."/>
            <person name="Yang D."/>
            <person name="Bader C.D."/>
            <person name="Teijaro C.N."/>
            <person name="Fluegel L."/>
            <person name="Davis C.M."/>
            <person name="Simpson J.R."/>
            <person name="Lauterbach L."/>
            <person name="Steele A.D."/>
            <person name="Gui C."/>
            <person name="Meng S."/>
            <person name="Li G."/>
            <person name="Viehrig K."/>
            <person name="Ye F."/>
            <person name="Su P."/>
            <person name="Kiefer A.F."/>
            <person name="Nichols A."/>
            <person name="Cepeda A.J."/>
            <person name="Yan W."/>
            <person name="Fan B."/>
            <person name="Jiang Y."/>
            <person name="Adhikari A."/>
            <person name="Zheng C.-J."/>
            <person name="Schuster L."/>
            <person name="Cowan T.M."/>
            <person name="Smanski M.J."/>
            <person name="Chevrette M.G."/>
            <person name="De Carvalho L.P.S."/>
            <person name="Shen B."/>
        </authorList>
    </citation>
    <scope>NUCLEOTIDE SEQUENCE [LARGE SCALE GENOMIC DNA]</scope>
    <source>
        <strain evidence="1 2">NPDC019275</strain>
    </source>
</reference>
<organism evidence="1 2">
    <name type="scientific">Nocardia xishanensis</name>
    <dbReference type="NCBI Taxonomy" id="238964"/>
    <lineage>
        <taxon>Bacteria</taxon>
        <taxon>Bacillati</taxon>
        <taxon>Actinomycetota</taxon>
        <taxon>Actinomycetes</taxon>
        <taxon>Mycobacteriales</taxon>
        <taxon>Nocardiaceae</taxon>
        <taxon>Nocardia</taxon>
    </lineage>
</organism>
<evidence type="ECO:0000313" key="2">
    <source>
        <dbReference type="Proteomes" id="UP001611415"/>
    </source>
</evidence>
<gene>
    <name evidence="1" type="ORF">ACH49W_02670</name>
</gene>
<name>A0ABW7WTU1_9NOCA</name>
<proteinExistence type="predicted"/>
<dbReference type="EMBL" id="JBIRYO010000001">
    <property type="protein sequence ID" value="MFI2472256.1"/>
    <property type="molecule type" value="Genomic_DNA"/>
</dbReference>
<sequence>MVATLPGAAPGVADSAETLAIPVLSHNGLARPEIGRYPRSP</sequence>
<dbReference type="RefSeq" id="WP_357401076.1">
    <property type="nucleotide sequence ID" value="NZ_JBEYCD010000001.1"/>
</dbReference>
<comment type="caution">
    <text evidence="1">The sequence shown here is derived from an EMBL/GenBank/DDBJ whole genome shotgun (WGS) entry which is preliminary data.</text>
</comment>
<keyword evidence="2" id="KW-1185">Reference proteome</keyword>